<dbReference type="InterPro" id="IPR025110">
    <property type="entry name" value="AMP-bd_C"/>
</dbReference>
<dbReference type="GO" id="GO:0044550">
    <property type="term" value="P:secondary metabolite biosynthetic process"/>
    <property type="evidence" value="ECO:0007669"/>
    <property type="project" value="TreeGrafter"/>
</dbReference>
<evidence type="ECO:0000256" key="7">
    <source>
        <dbReference type="ARBA" id="ARBA00023268"/>
    </source>
</evidence>
<dbReference type="GO" id="GO:0031177">
    <property type="term" value="F:phosphopantetheine binding"/>
    <property type="evidence" value="ECO:0007669"/>
    <property type="project" value="InterPro"/>
</dbReference>
<organism evidence="9 10">
    <name type="scientific">Paenibacillus aquistagni</name>
    <dbReference type="NCBI Taxonomy" id="1852522"/>
    <lineage>
        <taxon>Bacteria</taxon>
        <taxon>Bacillati</taxon>
        <taxon>Bacillota</taxon>
        <taxon>Bacilli</taxon>
        <taxon>Bacillales</taxon>
        <taxon>Paenibacillaceae</taxon>
        <taxon>Paenibacillus</taxon>
    </lineage>
</organism>
<dbReference type="Gene3D" id="3.30.300.30">
    <property type="match status" value="1"/>
</dbReference>
<dbReference type="InterPro" id="IPR009081">
    <property type="entry name" value="PP-bd_ACP"/>
</dbReference>
<dbReference type="InterPro" id="IPR001242">
    <property type="entry name" value="Condensation_dom"/>
</dbReference>
<dbReference type="InterPro" id="IPR000873">
    <property type="entry name" value="AMP-dep_synth/lig_dom"/>
</dbReference>
<evidence type="ECO:0000313" key="10">
    <source>
        <dbReference type="Proteomes" id="UP000193834"/>
    </source>
</evidence>
<dbReference type="GO" id="GO:0017000">
    <property type="term" value="P:antibiotic biosynthetic process"/>
    <property type="evidence" value="ECO:0007669"/>
    <property type="project" value="UniProtKB-KW"/>
</dbReference>
<dbReference type="InterPro" id="IPR020806">
    <property type="entry name" value="PKS_PP-bd"/>
</dbReference>
<dbReference type="PROSITE" id="PS00455">
    <property type="entry name" value="AMP_BINDING"/>
    <property type="match status" value="1"/>
</dbReference>
<sequence length="1288" mass="145248">MSGSNPLDKTNVEDIMALTPLQEGLLFHYRSGQNKGHYTQQFALRMAGSCCVATFKQAWQDVARVNELLRTVYRWERLEKPIQIVLKEHEIPIEVHDYSQCSSEQSDAMVEEIKCKDRSKELNLEVAPMRMMLCLLPDEACELVMTWHHILFDGWSNGVLLKEFLEAYQANAEGEARLLVERRKTPFKRYVQLLKQEDKRSQQAYWEQELAGWQERTFLDVHHDDESDQWAAGAKGSAEERYSVLLPKVKAEAITTYTQRHQVTLAALLYTAWGLLLGRYSKSEDVLFGTTVSGRPPELAGVEEMIGLFINTIPIRVSWQAEDSVHQLVRNVNAKLIRRMEHELTPLVEISGYSGADSHAPLFNTIMVVENYPLDRTLGEGGPLRIERYAMEESTHYGMTIGIQPLRSGELEVDFAYAAASFSHSMVRRLGTHFVKMIEQIMEQDELRIRELDLLTDEERTLLLDTFSQGPMVEDKAVSPNTDTIHARFELQAEQTPHRIAIHCGDHSLTYEELNKAANQVASRLRFLGVQAGEPVAIWLDRSEKLIIAMLGVLKSGAAYVPIDADYAPGRVQQILDDCAPRMVITTEASLPASISFAGAIMNMTDTDLCRTEQDEELVMPPQSMPKSNDAAYILYTSGSTGVPKGVVVEHRNLLAYVDAFLHEFQLNQEDVFLQQASCSFDQFVEEVYPVLLTGGKVVVATKLEVLDMPKLVERIHQHQITFVSCSPLLMNELNKQAGMDSVRVFISGGDVLKPEYMQELSHRAEVYNTYGPTEATVCATYHRYEEPAGEQDCKMSTVSKVGIDSIPIGKPILGYRVYVLDGYGHPAPIGVAGEICIAGAGVAREYLNRPELNAQAFVDDPYQAGARMYRTGDMGAWRSDGSLLYVGRKDQQVKIRGYRIELGEVESCLLHHEAVAEAIVLPQTDEHGIRMLTAFVKLSAEAAVRELREALAATLPVYMIPQQFYQVDHVPMTTNGKLDRQQLMLIAKPMVAEQSEGIEAHHASETESKIRRVWQEVLGLSQVGIHEHFFDLGGNSILLMQLHAKLEKEYAFGIQIVDLFSYTTIAKLAAWIDEREGRGKVESQPLELDVQEMPPSLFRKQRNGSGMVSIRFYLQEQLRQPIHAMAAESKAEALDVLAGMFLYLLSEWNEQPHSAIQFLLEGGTEAISIRLDRDAINGFDELFHSVHQRRTNVHASSYSIQQLRAASNIKREHDLLPLMLSQQELEIDAGLLEIYDLTIGIEDITEQNEMSVVIKFNDNRLARDEVQMLVDSYIDLLRQLISSRVVS</sequence>
<dbReference type="GO" id="GO:0008610">
    <property type="term" value="P:lipid biosynthetic process"/>
    <property type="evidence" value="ECO:0007669"/>
    <property type="project" value="UniProtKB-ARBA"/>
</dbReference>
<dbReference type="InterPro" id="IPR023213">
    <property type="entry name" value="CAT-like_dom_sf"/>
</dbReference>
<feature type="domain" description="Carrier" evidence="8">
    <location>
        <begin position="1002"/>
        <end position="1077"/>
    </location>
</feature>
<dbReference type="GO" id="GO:0003824">
    <property type="term" value="F:catalytic activity"/>
    <property type="evidence" value="ECO:0007669"/>
    <property type="project" value="UniProtKB-KW"/>
</dbReference>
<evidence type="ECO:0000256" key="2">
    <source>
        <dbReference type="ARBA" id="ARBA00006432"/>
    </source>
</evidence>
<evidence type="ECO:0000256" key="1">
    <source>
        <dbReference type="ARBA" id="ARBA00001957"/>
    </source>
</evidence>
<dbReference type="CDD" id="cd05930">
    <property type="entry name" value="A_NRPS"/>
    <property type="match status" value="1"/>
</dbReference>
<dbReference type="RefSeq" id="WP_085498268.1">
    <property type="nucleotide sequence ID" value="NZ_FXAZ01000008.1"/>
</dbReference>
<keyword evidence="5" id="KW-0677">Repeat</keyword>
<dbReference type="Gene3D" id="3.30.559.10">
    <property type="entry name" value="Chloramphenicol acetyltransferase-like domain"/>
    <property type="match status" value="1"/>
</dbReference>
<dbReference type="Pfam" id="PF13193">
    <property type="entry name" value="AMP-binding_C"/>
    <property type="match status" value="1"/>
</dbReference>
<evidence type="ECO:0000256" key="4">
    <source>
        <dbReference type="ARBA" id="ARBA00022553"/>
    </source>
</evidence>
<comment type="similarity">
    <text evidence="2">Belongs to the ATP-dependent AMP-binding enzyme family.</text>
</comment>
<dbReference type="InterPro" id="IPR042099">
    <property type="entry name" value="ANL_N_sf"/>
</dbReference>
<dbReference type="STRING" id="1852522.SAMN06295960_4503"/>
<comment type="cofactor">
    <cofactor evidence="1">
        <name>pantetheine 4'-phosphate</name>
        <dbReference type="ChEBI" id="CHEBI:47942"/>
    </cofactor>
</comment>
<dbReference type="EMBL" id="FXAZ01000008">
    <property type="protein sequence ID" value="SMG57690.1"/>
    <property type="molecule type" value="Genomic_DNA"/>
</dbReference>
<keyword evidence="3" id="KW-0596">Phosphopantetheine</keyword>
<dbReference type="PANTHER" id="PTHR45527">
    <property type="entry name" value="NONRIBOSOMAL PEPTIDE SYNTHETASE"/>
    <property type="match status" value="1"/>
</dbReference>
<keyword evidence="10" id="KW-1185">Reference proteome</keyword>
<evidence type="ECO:0000256" key="3">
    <source>
        <dbReference type="ARBA" id="ARBA00022450"/>
    </source>
</evidence>
<dbReference type="OrthoDB" id="9765680at2"/>
<dbReference type="GO" id="GO:0043041">
    <property type="term" value="P:amino acid activation for nonribosomal peptide biosynthetic process"/>
    <property type="evidence" value="ECO:0007669"/>
    <property type="project" value="TreeGrafter"/>
</dbReference>
<accession>A0A1X7LVH1</accession>
<proteinExistence type="inferred from homology"/>
<dbReference type="SMART" id="SM00823">
    <property type="entry name" value="PKS_PP"/>
    <property type="match status" value="1"/>
</dbReference>
<keyword evidence="7" id="KW-0511">Multifunctional enzyme</keyword>
<dbReference type="Pfam" id="PF00550">
    <property type="entry name" value="PP-binding"/>
    <property type="match status" value="1"/>
</dbReference>
<dbReference type="FunFam" id="3.40.50.12780:FF:000012">
    <property type="entry name" value="Non-ribosomal peptide synthetase"/>
    <property type="match status" value="1"/>
</dbReference>
<keyword evidence="6" id="KW-0045">Antibiotic biosynthesis</keyword>
<dbReference type="Pfam" id="PF00668">
    <property type="entry name" value="Condensation"/>
    <property type="match status" value="1"/>
</dbReference>
<dbReference type="Gene3D" id="3.40.50.12780">
    <property type="entry name" value="N-terminal domain of ligase-like"/>
    <property type="match status" value="1"/>
</dbReference>
<reference evidence="9 10" key="1">
    <citation type="submission" date="2017-04" db="EMBL/GenBank/DDBJ databases">
        <authorList>
            <person name="Afonso C.L."/>
            <person name="Miller P.J."/>
            <person name="Scott M.A."/>
            <person name="Spackman E."/>
            <person name="Goraichik I."/>
            <person name="Dimitrov K.M."/>
            <person name="Suarez D.L."/>
            <person name="Swayne D.E."/>
        </authorList>
    </citation>
    <scope>NUCLEOTIDE SEQUENCE [LARGE SCALE GENOMIC DNA]</scope>
    <source>
        <strain evidence="9 10">11</strain>
    </source>
</reference>
<dbReference type="SUPFAM" id="SSF56801">
    <property type="entry name" value="Acetyl-CoA synthetase-like"/>
    <property type="match status" value="1"/>
</dbReference>
<dbReference type="SUPFAM" id="SSF47336">
    <property type="entry name" value="ACP-like"/>
    <property type="match status" value="1"/>
</dbReference>
<dbReference type="InterPro" id="IPR045851">
    <property type="entry name" value="AMP-bd_C_sf"/>
</dbReference>
<protein>
    <submittedName>
        <fullName evidence="9">Amino acid adenylation domain-containing protein</fullName>
    </submittedName>
</protein>
<dbReference type="InterPro" id="IPR020845">
    <property type="entry name" value="AMP-binding_CS"/>
</dbReference>
<keyword evidence="4" id="KW-0597">Phosphoprotein</keyword>
<evidence type="ECO:0000259" key="8">
    <source>
        <dbReference type="PROSITE" id="PS50075"/>
    </source>
</evidence>
<dbReference type="PANTHER" id="PTHR45527:SF1">
    <property type="entry name" value="FATTY ACID SYNTHASE"/>
    <property type="match status" value="1"/>
</dbReference>
<dbReference type="InterPro" id="IPR036736">
    <property type="entry name" value="ACP-like_sf"/>
</dbReference>
<dbReference type="SUPFAM" id="SSF52777">
    <property type="entry name" value="CoA-dependent acyltransferases"/>
    <property type="match status" value="3"/>
</dbReference>
<dbReference type="Gene3D" id="3.30.559.30">
    <property type="entry name" value="Nonribosomal peptide synthetase, condensation domain"/>
    <property type="match status" value="2"/>
</dbReference>
<name>A0A1X7LVH1_9BACL</name>
<evidence type="ECO:0000256" key="5">
    <source>
        <dbReference type="ARBA" id="ARBA00022737"/>
    </source>
</evidence>
<dbReference type="Pfam" id="PF00501">
    <property type="entry name" value="AMP-binding"/>
    <property type="match status" value="1"/>
</dbReference>
<dbReference type="GO" id="GO:0005737">
    <property type="term" value="C:cytoplasm"/>
    <property type="evidence" value="ECO:0007669"/>
    <property type="project" value="TreeGrafter"/>
</dbReference>
<dbReference type="PROSITE" id="PS50075">
    <property type="entry name" value="CARRIER"/>
    <property type="match status" value="1"/>
</dbReference>
<gene>
    <name evidence="9" type="ORF">SAMN06295960_4503</name>
</gene>
<evidence type="ECO:0000313" key="9">
    <source>
        <dbReference type="EMBL" id="SMG57690.1"/>
    </source>
</evidence>
<dbReference type="FunFam" id="3.40.50.980:FF:000001">
    <property type="entry name" value="Non-ribosomal peptide synthetase"/>
    <property type="match status" value="1"/>
</dbReference>
<dbReference type="Proteomes" id="UP000193834">
    <property type="component" value="Unassembled WGS sequence"/>
</dbReference>
<evidence type="ECO:0000256" key="6">
    <source>
        <dbReference type="ARBA" id="ARBA00023194"/>
    </source>
</evidence>
<dbReference type="InterPro" id="IPR010071">
    <property type="entry name" value="AA_adenyl_dom"/>
</dbReference>
<dbReference type="NCBIfam" id="TIGR01733">
    <property type="entry name" value="AA-adenyl-dom"/>
    <property type="match status" value="1"/>
</dbReference>
<dbReference type="Gene3D" id="1.10.1200.10">
    <property type="entry name" value="ACP-like"/>
    <property type="match status" value="1"/>
</dbReference>